<protein>
    <submittedName>
        <fullName evidence="2">Uncharacterized protein</fullName>
    </submittedName>
</protein>
<evidence type="ECO:0000313" key="2">
    <source>
        <dbReference type="EMBL" id="CAK0801087.1"/>
    </source>
</evidence>
<dbReference type="Proteomes" id="UP001189429">
    <property type="component" value="Unassembled WGS sequence"/>
</dbReference>
<organism evidence="2 3">
    <name type="scientific">Prorocentrum cordatum</name>
    <dbReference type="NCBI Taxonomy" id="2364126"/>
    <lineage>
        <taxon>Eukaryota</taxon>
        <taxon>Sar</taxon>
        <taxon>Alveolata</taxon>
        <taxon>Dinophyceae</taxon>
        <taxon>Prorocentrales</taxon>
        <taxon>Prorocentraceae</taxon>
        <taxon>Prorocentrum</taxon>
    </lineage>
</organism>
<name>A0ABN9Q5S4_9DINO</name>
<sequence length="185" mass="20015">MLLDHKVQGENHNIETTRPPIVQLLDISSSMIVACVEDANSTGSTDQSTKLSFERQTCDHRILPQRVWNIYGCSRADGRRGVRRTTAGQAPGAPSESRSEARRRAWQARARRPRGTGGGGKGRGAPWAVQGKPRAHQARRLGPPGLWKLGGGGGRGMGGGGRGGGGRREEEEEPVLGLKTYQFWP</sequence>
<feature type="compositionally biased region" description="Gly residues" evidence="1">
    <location>
        <begin position="148"/>
        <end position="164"/>
    </location>
</feature>
<dbReference type="EMBL" id="CAUYUJ010002505">
    <property type="protein sequence ID" value="CAK0801087.1"/>
    <property type="molecule type" value="Genomic_DNA"/>
</dbReference>
<feature type="compositionally biased region" description="Basic residues" evidence="1">
    <location>
        <begin position="104"/>
        <end position="114"/>
    </location>
</feature>
<feature type="region of interest" description="Disordered" evidence="1">
    <location>
        <begin position="79"/>
        <end position="185"/>
    </location>
</feature>
<gene>
    <name evidence="2" type="ORF">PCOR1329_LOCUS9063</name>
</gene>
<evidence type="ECO:0000313" key="3">
    <source>
        <dbReference type="Proteomes" id="UP001189429"/>
    </source>
</evidence>
<reference evidence="2" key="1">
    <citation type="submission" date="2023-10" db="EMBL/GenBank/DDBJ databases">
        <authorList>
            <person name="Chen Y."/>
            <person name="Shah S."/>
            <person name="Dougan E. K."/>
            <person name="Thang M."/>
            <person name="Chan C."/>
        </authorList>
    </citation>
    <scope>NUCLEOTIDE SEQUENCE [LARGE SCALE GENOMIC DNA]</scope>
</reference>
<keyword evidence="3" id="KW-1185">Reference proteome</keyword>
<proteinExistence type="predicted"/>
<evidence type="ECO:0000256" key="1">
    <source>
        <dbReference type="SAM" id="MobiDB-lite"/>
    </source>
</evidence>
<accession>A0ABN9Q5S4</accession>
<comment type="caution">
    <text evidence="2">The sequence shown here is derived from an EMBL/GenBank/DDBJ whole genome shotgun (WGS) entry which is preliminary data.</text>
</comment>